<sequence length="106" mass="12136">MLARWTPRLYMTREVHVSVFLSLMEPTIFLGLIFQSVFVPGLHHGIIGLSRYVEFCLNPQLDIRHTEFPITYVMIDKGGGFFLLTAACFLLQVFSLSVLSWPSDQN</sequence>
<accession>A0ACB8BQ46</accession>
<keyword evidence="2" id="KW-1185">Reference proteome</keyword>
<dbReference type="Proteomes" id="UP000790709">
    <property type="component" value="Unassembled WGS sequence"/>
</dbReference>
<dbReference type="EMBL" id="MU266374">
    <property type="protein sequence ID" value="KAH7926957.1"/>
    <property type="molecule type" value="Genomic_DNA"/>
</dbReference>
<comment type="caution">
    <text evidence="1">The sequence shown here is derived from an EMBL/GenBank/DDBJ whole genome shotgun (WGS) entry which is preliminary data.</text>
</comment>
<gene>
    <name evidence="1" type="ORF">BV22DRAFT_314532</name>
</gene>
<organism evidence="1 2">
    <name type="scientific">Leucogyrophana mollusca</name>
    <dbReference type="NCBI Taxonomy" id="85980"/>
    <lineage>
        <taxon>Eukaryota</taxon>
        <taxon>Fungi</taxon>
        <taxon>Dikarya</taxon>
        <taxon>Basidiomycota</taxon>
        <taxon>Agaricomycotina</taxon>
        <taxon>Agaricomycetes</taxon>
        <taxon>Agaricomycetidae</taxon>
        <taxon>Boletales</taxon>
        <taxon>Boletales incertae sedis</taxon>
        <taxon>Leucogyrophana</taxon>
    </lineage>
</organism>
<reference evidence="1" key="1">
    <citation type="journal article" date="2021" name="New Phytol.">
        <title>Evolutionary innovations through gain and loss of genes in the ectomycorrhizal Boletales.</title>
        <authorList>
            <person name="Wu G."/>
            <person name="Miyauchi S."/>
            <person name="Morin E."/>
            <person name="Kuo A."/>
            <person name="Drula E."/>
            <person name="Varga T."/>
            <person name="Kohler A."/>
            <person name="Feng B."/>
            <person name="Cao Y."/>
            <person name="Lipzen A."/>
            <person name="Daum C."/>
            <person name="Hundley H."/>
            <person name="Pangilinan J."/>
            <person name="Johnson J."/>
            <person name="Barry K."/>
            <person name="LaButti K."/>
            <person name="Ng V."/>
            <person name="Ahrendt S."/>
            <person name="Min B."/>
            <person name="Choi I.G."/>
            <person name="Park H."/>
            <person name="Plett J.M."/>
            <person name="Magnuson J."/>
            <person name="Spatafora J.W."/>
            <person name="Nagy L.G."/>
            <person name="Henrissat B."/>
            <person name="Grigoriev I.V."/>
            <person name="Yang Z.L."/>
            <person name="Xu J."/>
            <person name="Martin F.M."/>
        </authorList>
    </citation>
    <scope>NUCLEOTIDE SEQUENCE</scope>
    <source>
        <strain evidence="1">KUC20120723A-06</strain>
    </source>
</reference>
<proteinExistence type="predicted"/>
<name>A0ACB8BQ46_9AGAM</name>
<evidence type="ECO:0000313" key="2">
    <source>
        <dbReference type="Proteomes" id="UP000790709"/>
    </source>
</evidence>
<protein>
    <submittedName>
        <fullName evidence="1">Uncharacterized protein</fullName>
    </submittedName>
</protein>
<evidence type="ECO:0000313" key="1">
    <source>
        <dbReference type="EMBL" id="KAH7926957.1"/>
    </source>
</evidence>